<proteinExistence type="inferred from homology"/>
<accession>A0AAP6JFG7</accession>
<keyword evidence="5" id="KW-1185">Reference proteome</keyword>
<dbReference type="GO" id="GO:0015562">
    <property type="term" value="F:efflux transmembrane transporter activity"/>
    <property type="evidence" value="ECO:0007669"/>
    <property type="project" value="TreeGrafter"/>
</dbReference>
<reference evidence="4 5" key="1">
    <citation type="submission" date="2023-12" db="EMBL/GenBank/DDBJ databases">
        <title>Whole-genome sequencing of halo(alkali)philic microorganisms from hypersaline lakes.</title>
        <authorList>
            <person name="Sorokin D.Y."/>
            <person name="Merkel A.Y."/>
            <person name="Messina E."/>
            <person name="Yakimov M."/>
        </authorList>
    </citation>
    <scope>NUCLEOTIDE SEQUENCE [LARGE SCALE GENOMIC DNA]</scope>
    <source>
        <strain evidence="4 5">AB-CW1</strain>
    </source>
</reference>
<keyword evidence="2" id="KW-0175">Coiled coil</keyword>
<dbReference type="InterPro" id="IPR058647">
    <property type="entry name" value="BSH_CzcB-like"/>
</dbReference>
<dbReference type="GO" id="GO:1990281">
    <property type="term" value="C:efflux pump complex"/>
    <property type="evidence" value="ECO:0007669"/>
    <property type="project" value="TreeGrafter"/>
</dbReference>
<evidence type="ECO:0000259" key="3">
    <source>
        <dbReference type="Pfam" id="PF25973"/>
    </source>
</evidence>
<dbReference type="PANTHER" id="PTHR30469:SF15">
    <property type="entry name" value="HLYD FAMILY OF SECRETION PROTEINS"/>
    <property type="match status" value="1"/>
</dbReference>
<feature type="domain" description="CzcB-like barrel-sandwich hybrid" evidence="3">
    <location>
        <begin position="81"/>
        <end position="208"/>
    </location>
</feature>
<dbReference type="InterPro" id="IPR006143">
    <property type="entry name" value="RND_pump_MFP"/>
</dbReference>
<dbReference type="EMBL" id="JAYGII010000020">
    <property type="protein sequence ID" value="MEA5446086.1"/>
    <property type="molecule type" value="Genomic_DNA"/>
</dbReference>
<dbReference type="NCBIfam" id="TIGR01730">
    <property type="entry name" value="RND_mfp"/>
    <property type="match status" value="1"/>
</dbReference>
<comment type="caution">
    <text evidence="4">The sequence shown here is derived from an EMBL/GenBank/DDBJ whole genome shotgun (WGS) entry which is preliminary data.</text>
</comment>
<evidence type="ECO:0000256" key="2">
    <source>
        <dbReference type="SAM" id="Coils"/>
    </source>
</evidence>
<comment type="similarity">
    <text evidence="1">Belongs to the membrane fusion protein (MFP) (TC 8.A.1) family.</text>
</comment>
<evidence type="ECO:0000313" key="4">
    <source>
        <dbReference type="EMBL" id="MEA5446086.1"/>
    </source>
</evidence>
<dbReference type="Pfam" id="PF25973">
    <property type="entry name" value="BSH_CzcB"/>
    <property type="match status" value="1"/>
</dbReference>
<sequence>MSNWGGVRLGGSGLLLMLGAWLVACDASVDSAAEATTDSAPTVRVAQIREAPGLEWQRFPGVLRSVDRASPAFLHPGSLASRRVAEGDRVTRGEVLASLHNPALAPAAAAARGRVEEVAAEIAQLERDLSRARALLERELISEERVDQLESRLAAAREARGQAEAALAEAQAQEAELQLRAPFDGRVVAVLAEPGDFLAAGQPVMRLAGVDGLEVEIRLPAALLDWLERDEAVRLSRPLQGGEFEGRLRRIGDGSQDMTTAVVATDEPSLAAGQVVQVHLGRRPAGDLELPLPAMVDPGGHAPYVWRLVEDGEQLSVEPVRIRPGRLRGDWIGIDPADAAGLAVGDRVVVAGQNRLVEGGTVRVLQ</sequence>
<feature type="coiled-coil region" evidence="2">
    <location>
        <begin position="108"/>
        <end position="180"/>
    </location>
</feature>
<dbReference type="AlphaFoldDB" id="A0AAP6JFG7"/>
<evidence type="ECO:0000313" key="5">
    <source>
        <dbReference type="Proteomes" id="UP001302316"/>
    </source>
</evidence>
<evidence type="ECO:0000256" key="1">
    <source>
        <dbReference type="ARBA" id="ARBA00009477"/>
    </source>
</evidence>
<dbReference type="Gene3D" id="2.40.420.20">
    <property type="match status" value="1"/>
</dbReference>
<name>A0AAP6JFG7_9GAMM</name>
<organism evidence="4 5">
    <name type="scientific">Natronospira elongata</name>
    <dbReference type="NCBI Taxonomy" id="3110268"/>
    <lineage>
        <taxon>Bacteria</taxon>
        <taxon>Pseudomonadati</taxon>
        <taxon>Pseudomonadota</taxon>
        <taxon>Gammaproteobacteria</taxon>
        <taxon>Natronospirales</taxon>
        <taxon>Natronospiraceae</taxon>
        <taxon>Natronospira</taxon>
    </lineage>
</organism>
<dbReference type="Gene3D" id="2.40.50.100">
    <property type="match status" value="2"/>
</dbReference>
<dbReference type="SUPFAM" id="SSF111369">
    <property type="entry name" value="HlyD-like secretion proteins"/>
    <property type="match status" value="1"/>
</dbReference>
<dbReference type="RefSeq" id="WP_346052068.1">
    <property type="nucleotide sequence ID" value="NZ_JAYGII010000020.1"/>
</dbReference>
<dbReference type="PANTHER" id="PTHR30469">
    <property type="entry name" value="MULTIDRUG RESISTANCE PROTEIN MDTA"/>
    <property type="match status" value="1"/>
</dbReference>
<protein>
    <submittedName>
        <fullName evidence="4">Efflux RND transporter periplasmic adaptor subunit</fullName>
    </submittedName>
</protein>
<gene>
    <name evidence="4" type="ORF">VCB98_09665</name>
</gene>
<dbReference type="Proteomes" id="UP001302316">
    <property type="component" value="Unassembled WGS sequence"/>
</dbReference>